<proteinExistence type="predicted"/>
<protein>
    <submittedName>
        <fullName evidence="1">Uncharacterized protein</fullName>
    </submittedName>
</protein>
<sequence>MSMQSIVQLHGRWLAFGHDTVAVTDSRPRLEGPAWLFAEFEGGVSSVISLEGSPAHAVALIEKRLRADGMIDGEGKILIHKNRSMGAGYQSLFTAVPLELWQQTYAWAEAQPDHCLVVPLTSLMWSAIKSGEGLVIHAGRQLCVLAVRKHDIICRSSMAYSEDVTDLTMTAGALAQQVADDLARGDEDAEPLQFQWCSLFVPAAEPGQVPMNEALAEIFSVNTGARVTQVPMRTFSDAEGRRWSSGIDWVRAHASTRDAVNPLPSRAAYLAEWALPLASAASLLITIALGALGARWTLSANDAETRSEAISAEIAALESQTLQLAGDAALPAGFDNALQFVEKAKGLADRVNPVSGLEAVRRAASDEVRILRVRVEQPPSQPGMPVLPGAGPQRTLRVDGMVDAGRGTPGMQVATFVERLRREGFDPVPLDPQSGGGTRAGGGVFSYLLKTVATGTPEPTP</sequence>
<evidence type="ECO:0000313" key="1">
    <source>
        <dbReference type="EMBL" id="KRG44936.1"/>
    </source>
</evidence>
<dbReference type="AlphaFoldDB" id="A0A0R0AW52"/>
<dbReference type="OrthoDB" id="6034421at2"/>
<name>A0A0R0AW52_9GAMM</name>
<dbReference type="Proteomes" id="UP000050836">
    <property type="component" value="Unassembled WGS sequence"/>
</dbReference>
<dbReference type="EMBL" id="LLXS01000005">
    <property type="protein sequence ID" value="KRG44936.1"/>
    <property type="molecule type" value="Genomic_DNA"/>
</dbReference>
<comment type="caution">
    <text evidence="1">The sequence shown here is derived from an EMBL/GenBank/DDBJ whole genome shotgun (WGS) entry which is preliminary data.</text>
</comment>
<gene>
    <name evidence="1" type="ORF">ARC78_03760</name>
</gene>
<keyword evidence="2" id="KW-1185">Reference proteome</keyword>
<reference evidence="1 2" key="1">
    <citation type="submission" date="2015-10" db="EMBL/GenBank/DDBJ databases">
        <title>Genome sequencing and analysis of members of genus Stenotrophomonas.</title>
        <authorList>
            <person name="Patil P.P."/>
            <person name="Midha S."/>
            <person name="Patil P.B."/>
        </authorList>
    </citation>
    <scope>NUCLEOTIDE SEQUENCE [LARGE SCALE GENOMIC DNA]</scope>
    <source>
        <strain evidence="1 2">JCM 9942</strain>
    </source>
</reference>
<organism evidence="1 2">
    <name type="scientific">Stenotrophomonas pictorum JCM 9942</name>
    <dbReference type="NCBI Taxonomy" id="1236960"/>
    <lineage>
        <taxon>Bacteria</taxon>
        <taxon>Pseudomonadati</taxon>
        <taxon>Pseudomonadota</taxon>
        <taxon>Gammaproteobacteria</taxon>
        <taxon>Lysobacterales</taxon>
        <taxon>Lysobacteraceae</taxon>
        <taxon>Stenotrophomonas</taxon>
    </lineage>
</organism>
<dbReference type="RefSeq" id="WP_145974263.1">
    <property type="nucleotide sequence ID" value="NZ_BAZI01000316.1"/>
</dbReference>
<evidence type="ECO:0000313" key="2">
    <source>
        <dbReference type="Proteomes" id="UP000050836"/>
    </source>
</evidence>
<accession>A0A0R0AW52</accession>